<dbReference type="AlphaFoldDB" id="A0A4Q0M6Y7"/>
<proteinExistence type="predicted"/>
<gene>
    <name evidence="2" type="ORF">EKH83_14060</name>
</gene>
<evidence type="ECO:0000256" key="1">
    <source>
        <dbReference type="SAM" id="SignalP"/>
    </source>
</evidence>
<evidence type="ECO:0000313" key="2">
    <source>
        <dbReference type="EMBL" id="RXF68841.1"/>
    </source>
</evidence>
<evidence type="ECO:0000313" key="3">
    <source>
        <dbReference type="Proteomes" id="UP000290848"/>
    </source>
</evidence>
<dbReference type="PROSITE" id="PS51257">
    <property type="entry name" value="PROKAR_LIPOPROTEIN"/>
    <property type="match status" value="1"/>
</dbReference>
<keyword evidence="2" id="KW-0449">Lipoprotein</keyword>
<reference evidence="2 3" key="1">
    <citation type="submission" date="2018-12" db="EMBL/GenBank/DDBJ databases">
        <title>The Draft Genome Sequence of the Soil Bacterium Pedobacter tournemirensis R1.</title>
        <authorList>
            <person name="He J."/>
        </authorList>
    </citation>
    <scope>NUCLEOTIDE SEQUENCE [LARGE SCALE GENOMIC DNA]</scope>
    <source>
        <strain evidence="2 3">R1</strain>
    </source>
</reference>
<dbReference type="InterPro" id="IPR011990">
    <property type="entry name" value="TPR-like_helical_dom_sf"/>
</dbReference>
<comment type="caution">
    <text evidence="2">The sequence shown here is derived from an EMBL/GenBank/DDBJ whole genome shotgun (WGS) entry which is preliminary data.</text>
</comment>
<sequence length="518" mass="57977">MKRILALVPVLITVFSFTACQKDFDEVNTDPISIINSPPEKLLAPALVNVLSANLVRNRNFNNELMQVTVTMSEDDNAVFRYDFRPNLADYTWNAWYSELTNFRDIYELASGTEYQNDSYKGISLVCEAWVFSMLTDSYGDVPYTEANKGKQGILEPAFDAQKDIYLSLFNKLEEANTLLSGSKAIVESSDPVYHGDIGLWRKFCNSLYLRLLLRVSGKAEVSAQVISKIKEIAESNPTKYPTFASSDESATLKWTGGVVTTDPFTNPYITQLREADFTIPSLCNFFILKLANWSDPRIDLSTKYGNGTRNRLGIAQGSSGFAGIESGYPPGSSEPKQSFFYSAGNSEFSLQKSPLTGIIMTNAEVQFILAEAAAKGWITGSPATYYYKGIANAIHYWVPGFTTDIENQEFTEYISTADIEWDDSLPLDAAAGDSKMERIHLQKYYCLFLTDFQQWFEYRRTSHPVLPKGAGLRNGGNMPARLNYPVYVSSANASNYSKAVERMGGDDINTLVWWQKP</sequence>
<dbReference type="Gene3D" id="1.25.40.390">
    <property type="match status" value="1"/>
</dbReference>
<organism evidence="2 3">
    <name type="scientific">Arcticibacter tournemirensis</name>
    <dbReference type="NCBI Taxonomy" id="699437"/>
    <lineage>
        <taxon>Bacteria</taxon>
        <taxon>Pseudomonadati</taxon>
        <taxon>Bacteroidota</taxon>
        <taxon>Sphingobacteriia</taxon>
        <taxon>Sphingobacteriales</taxon>
        <taxon>Sphingobacteriaceae</taxon>
        <taxon>Arcticibacter</taxon>
    </lineage>
</organism>
<dbReference type="EMBL" id="RXOC01000009">
    <property type="protein sequence ID" value="RXF68841.1"/>
    <property type="molecule type" value="Genomic_DNA"/>
</dbReference>
<keyword evidence="1" id="KW-0732">Signal</keyword>
<protein>
    <submittedName>
        <fullName evidence="2">SusD/RagB family nutrient-binding outer membrane lipoprotein</fullName>
    </submittedName>
</protein>
<accession>A0A4Q0M6Y7</accession>
<dbReference type="InterPro" id="IPR041662">
    <property type="entry name" value="SusD-like_2"/>
</dbReference>
<feature type="chain" id="PRO_5020962206" evidence="1">
    <location>
        <begin position="22"/>
        <end position="518"/>
    </location>
</feature>
<dbReference type="SUPFAM" id="SSF48452">
    <property type="entry name" value="TPR-like"/>
    <property type="match status" value="1"/>
</dbReference>
<dbReference type="Proteomes" id="UP000290848">
    <property type="component" value="Unassembled WGS sequence"/>
</dbReference>
<dbReference type="Pfam" id="PF12771">
    <property type="entry name" value="SusD-like_2"/>
    <property type="match status" value="1"/>
</dbReference>
<feature type="signal peptide" evidence="1">
    <location>
        <begin position="1"/>
        <end position="21"/>
    </location>
</feature>
<name>A0A4Q0M6Y7_9SPHI</name>
<dbReference type="RefSeq" id="WP_128770083.1">
    <property type="nucleotide sequence ID" value="NZ_RXOC01000009.1"/>
</dbReference>